<dbReference type="EMBL" id="JACXLD010000003">
    <property type="protein sequence ID" value="MBD2858911.1"/>
    <property type="molecule type" value="Genomic_DNA"/>
</dbReference>
<protein>
    <recommendedName>
        <fullName evidence="7">Cytochrome c domain-containing protein</fullName>
    </recommendedName>
</protein>
<keyword evidence="6" id="KW-0732">Signal</keyword>
<feature type="chain" id="PRO_5037380584" description="Cytochrome c domain-containing protein" evidence="6">
    <location>
        <begin position="22"/>
        <end position="820"/>
    </location>
</feature>
<evidence type="ECO:0000256" key="3">
    <source>
        <dbReference type="ARBA" id="ARBA00023004"/>
    </source>
</evidence>
<keyword evidence="2 4" id="KW-0479">Metal-binding</keyword>
<dbReference type="InterPro" id="IPR009056">
    <property type="entry name" value="Cyt_c-like_dom"/>
</dbReference>
<dbReference type="GO" id="GO:0046872">
    <property type="term" value="F:metal ion binding"/>
    <property type="evidence" value="ECO:0007669"/>
    <property type="project" value="UniProtKB-KW"/>
</dbReference>
<dbReference type="PROSITE" id="PS51257">
    <property type="entry name" value="PROKAR_LIPOPROTEIN"/>
    <property type="match status" value="1"/>
</dbReference>
<accession>A0A927C3F1</accession>
<keyword evidence="1 4" id="KW-0349">Heme</keyword>
<feature type="signal peptide" evidence="6">
    <location>
        <begin position="1"/>
        <end position="21"/>
    </location>
</feature>
<comment type="caution">
    <text evidence="8">The sequence shown here is derived from an EMBL/GenBank/DDBJ whole genome shotgun (WGS) entry which is preliminary data.</text>
</comment>
<name>A0A927C3F1_9GAMM</name>
<evidence type="ECO:0000259" key="7">
    <source>
        <dbReference type="PROSITE" id="PS51007"/>
    </source>
</evidence>
<evidence type="ECO:0000256" key="6">
    <source>
        <dbReference type="SAM" id="SignalP"/>
    </source>
</evidence>
<dbReference type="GO" id="GO:0004130">
    <property type="term" value="F:cytochrome-c peroxidase activity"/>
    <property type="evidence" value="ECO:0007669"/>
    <property type="project" value="TreeGrafter"/>
</dbReference>
<evidence type="ECO:0000256" key="5">
    <source>
        <dbReference type="SAM" id="MobiDB-lite"/>
    </source>
</evidence>
<dbReference type="Pfam" id="PF21419">
    <property type="entry name" value="RoxA-like_Cyt-c"/>
    <property type="match status" value="1"/>
</dbReference>
<evidence type="ECO:0000313" key="9">
    <source>
        <dbReference type="Proteomes" id="UP000610558"/>
    </source>
</evidence>
<feature type="domain" description="Cytochrome c" evidence="7">
    <location>
        <begin position="524"/>
        <end position="820"/>
    </location>
</feature>
<evidence type="ECO:0000256" key="4">
    <source>
        <dbReference type="PROSITE-ProRule" id="PRU00433"/>
    </source>
</evidence>
<keyword evidence="3 4" id="KW-0408">Iron</keyword>
<dbReference type="GO" id="GO:0020037">
    <property type="term" value="F:heme binding"/>
    <property type="evidence" value="ECO:0007669"/>
    <property type="project" value="InterPro"/>
</dbReference>
<proteinExistence type="predicted"/>
<dbReference type="PROSITE" id="PS51007">
    <property type="entry name" value="CYTC"/>
    <property type="match status" value="1"/>
</dbReference>
<dbReference type="PANTHER" id="PTHR30600">
    <property type="entry name" value="CYTOCHROME C PEROXIDASE-RELATED"/>
    <property type="match status" value="1"/>
</dbReference>
<dbReference type="Gene3D" id="1.10.760.10">
    <property type="entry name" value="Cytochrome c-like domain"/>
    <property type="match status" value="1"/>
</dbReference>
<sequence>MTRKTLAVLFSGLLLITGCGGGSSNSGSVTLDSNPGSNTGENTGGGGELTLEQFFVKSVEPQMDFCRTCHQSGGVADQDEGDGLMLSANGLDDFTRLHTAWSTLGGGASTNPILLEASDPAEPHSGGKPWSKNSTAYQSMLSLLSCWETPASCSFSTSEPSITEEFPLLGSSHARHVYESFCEGKPDSTLLPVDPRSTVIPGRNDGKAIYFNAWFEECQADLPLKEQNAKTCGEHRQRRDRGYLAFVDTLADQGLSITDSESYNTTWQKWGLEERPANFDQLFTLRYGMNEAPYDNPYPLSGEDPNQNNGGSGQLPQGYRQLKDEQGNWTGQIGSVACFQCHGGQIESENGPLITRESFGLGNANMDYIQLGADNSPLQALGIPLYTGNISVEVLLNLGVKQRGQNNAVGAFELLAFLLDQDSLGVSPNPLKSLASVGPDLDHPTAQAQDTPAWWNYSHRSRKFFDAGQSVDATRIVMAAGPLGMATFSDNVTYRHVVEEYDQDASAYILSTVSPEYPGEIDENLAKQGAILFHTKDLWAEGGNADAPKPDGGNGSCASCHGAYSPRYVNDPNYLEDPSLEGIAAHISPLAVIGTDSARADNLSPYLREIFGSSFWGAPEGSDRYVAPEDKDPITEALDDMFTADMRPEGACGWEQGVIGYLAPPLYGTWATAPYFHNGSVPTIEAVLDSSKRSPIWQRQLRTEGVVTGFDQRWETAYDQQALGWKSIGLSCEDLPGQSFNNCNPIEENGPSMFQLVENIAKSNVNWLAVLSIDDPSPETINKRLIYDTRVLGNSNSGHTFTDVLTEQERKAIIEYLKTL</sequence>
<gene>
    <name evidence="8" type="ORF">IB286_07780</name>
</gene>
<dbReference type="AlphaFoldDB" id="A0A927C3F1"/>
<evidence type="ECO:0000313" key="8">
    <source>
        <dbReference type="EMBL" id="MBD2858911.1"/>
    </source>
</evidence>
<dbReference type="GO" id="GO:0009055">
    <property type="term" value="F:electron transfer activity"/>
    <property type="evidence" value="ECO:0007669"/>
    <property type="project" value="InterPro"/>
</dbReference>
<dbReference type="PANTHER" id="PTHR30600:SF9">
    <property type="entry name" value="BLR7738 PROTEIN"/>
    <property type="match status" value="1"/>
</dbReference>
<dbReference type="SUPFAM" id="SSF46626">
    <property type="entry name" value="Cytochrome c"/>
    <property type="match status" value="1"/>
</dbReference>
<dbReference type="InterPro" id="IPR051395">
    <property type="entry name" value="Cytochrome_c_Peroxidase/MauG"/>
</dbReference>
<evidence type="ECO:0000256" key="2">
    <source>
        <dbReference type="ARBA" id="ARBA00022723"/>
    </source>
</evidence>
<organism evidence="8 9">
    <name type="scientific">Spongiibacter pelagi</name>
    <dbReference type="NCBI Taxonomy" id="2760804"/>
    <lineage>
        <taxon>Bacteria</taxon>
        <taxon>Pseudomonadati</taxon>
        <taxon>Pseudomonadota</taxon>
        <taxon>Gammaproteobacteria</taxon>
        <taxon>Cellvibrionales</taxon>
        <taxon>Spongiibacteraceae</taxon>
        <taxon>Spongiibacter</taxon>
    </lineage>
</organism>
<keyword evidence="9" id="KW-1185">Reference proteome</keyword>
<feature type="region of interest" description="Disordered" evidence="5">
    <location>
        <begin position="294"/>
        <end position="319"/>
    </location>
</feature>
<reference evidence="8" key="1">
    <citation type="submission" date="2020-09" db="EMBL/GenBank/DDBJ databases">
        <authorList>
            <person name="Yoon J.-W."/>
        </authorList>
    </citation>
    <scope>NUCLEOTIDE SEQUENCE</scope>
    <source>
        <strain evidence="8">KMU-158</strain>
    </source>
</reference>
<evidence type="ECO:0000256" key="1">
    <source>
        <dbReference type="ARBA" id="ARBA00022617"/>
    </source>
</evidence>
<dbReference type="RefSeq" id="WP_190764210.1">
    <property type="nucleotide sequence ID" value="NZ_JACXLD010000003.1"/>
</dbReference>
<dbReference type="Proteomes" id="UP000610558">
    <property type="component" value="Unassembled WGS sequence"/>
</dbReference>
<dbReference type="InterPro" id="IPR036909">
    <property type="entry name" value="Cyt_c-like_dom_sf"/>
</dbReference>